<dbReference type="GO" id="GO:0005509">
    <property type="term" value="F:calcium ion binding"/>
    <property type="evidence" value="ECO:0007669"/>
    <property type="project" value="InterPro"/>
</dbReference>
<feature type="domain" description="EF-hand" evidence="3">
    <location>
        <begin position="39"/>
        <end position="74"/>
    </location>
</feature>
<keyword evidence="2" id="KW-0106">Calcium</keyword>
<dbReference type="AlphaFoldDB" id="A0A9Y4N1V3"/>
<reference evidence="5" key="1">
    <citation type="submission" date="2025-08" db="UniProtKB">
        <authorList>
            <consortium name="RefSeq"/>
        </authorList>
    </citation>
    <scope>IDENTIFICATION</scope>
</reference>
<dbReference type="PROSITE" id="PS00018">
    <property type="entry name" value="EF_HAND_1"/>
    <property type="match status" value="1"/>
</dbReference>
<dbReference type="InterPro" id="IPR002048">
    <property type="entry name" value="EF_hand_dom"/>
</dbReference>
<evidence type="ECO:0000256" key="2">
    <source>
        <dbReference type="ARBA" id="ARBA00022837"/>
    </source>
</evidence>
<keyword evidence="1" id="KW-0479">Metal-binding</keyword>
<evidence type="ECO:0000256" key="1">
    <source>
        <dbReference type="ARBA" id="ARBA00022723"/>
    </source>
</evidence>
<evidence type="ECO:0000259" key="3">
    <source>
        <dbReference type="PROSITE" id="PS50222"/>
    </source>
</evidence>
<dbReference type="GeneID" id="103356516"/>
<dbReference type="SUPFAM" id="SSF47473">
    <property type="entry name" value="EF-hand"/>
    <property type="match status" value="1"/>
</dbReference>
<sequence>MEDIEKMFKKYAGNNELLSEAEFKEMIEAEIWEDDIKERLLKRVPKIIKRKDDDGDGQLSFEEFKVFSRLVKKLQEKKEKGQPLDDDSE</sequence>
<name>A0A9Y4N1V3_9TELE</name>
<dbReference type="Proteomes" id="UP000694891">
    <property type="component" value="Unplaced"/>
</dbReference>
<dbReference type="InterPro" id="IPR018247">
    <property type="entry name" value="EF_Hand_1_Ca_BS"/>
</dbReference>
<dbReference type="RefSeq" id="XP_008278908.1">
    <property type="nucleotide sequence ID" value="XM_008280686.1"/>
</dbReference>
<accession>A0A9Y4N1V3</accession>
<dbReference type="Gene3D" id="1.10.238.10">
    <property type="entry name" value="EF-hand"/>
    <property type="match status" value="1"/>
</dbReference>
<proteinExistence type="predicted"/>
<dbReference type="PROSITE" id="PS50222">
    <property type="entry name" value="EF_HAND_2"/>
    <property type="match status" value="1"/>
</dbReference>
<protein>
    <submittedName>
        <fullName evidence="5">Protein S100-G-like isoform X2</fullName>
    </submittedName>
</protein>
<evidence type="ECO:0000313" key="5">
    <source>
        <dbReference type="RefSeq" id="XP_008278908.1"/>
    </source>
</evidence>
<evidence type="ECO:0000313" key="4">
    <source>
        <dbReference type="Proteomes" id="UP000694891"/>
    </source>
</evidence>
<organism evidence="4 5">
    <name type="scientific">Stegastes partitus</name>
    <name type="common">bicolor damselfish</name>
    <dbReference type="NCBI Taxonomy" id="144197"/>
    <lineage>
        <taxon>Eukaryota</taxon>
        <taxon>Metazoa</taxon>
        <taxon>Chordata</taxon>
        <taxon>Craniata</taxon>
        <taxon>Vertebrata</taxon>
        <taxon>Euteleostomi</taxon>
        <taxon>Actinopterygii</taxon>
        <taxon>Neopterygii</taxon>
        <taxon>Teleostei</taxon>
        <taxon>Neoteleostei</taxon>
        <taxon>Acanthomorphata</taxon>
        <taxon>Ovalentaria</taxon>
        <taxon>Pomacentridae</taxon>
        <taxon>Stegastes</taxon>
    </lineage>
</organism>
<gene>
    <name evidence="5" type="primary">LOC103356516</name>
</gene>
<dbReference type="InterPro" id="IPR011992">
    <property type="entry name" value="EF-hand-dom_pair"/>
</dbReference>
<keyword evidence="4" id="KW-1185">Reference proteome</keyword>